<comment type="similarity">
    <text evidence="2">Belongs to the GTP cyclohydrolase I family.</text>
</comment>
<dbReference type="GO" id="GO:0046654">
    <property type="term" value="P:tetrahydrofolate biosynthetic process"/>
    <property type="evidence" value="ECO:0007669"/>
    <property type="project" value="InterPro"/>
</dbReference>
<dbReference type="InterPro" id="IPR043134">
    <property type="entry name" value="GTP-CH-I_N"/>
</dbReference>
<comment type="pathway">
    <text evidence="1">Cofactor biosynthesis; 7,8-dihydroneopterin triphosphate biosynthesis; 7,8-dihydroneopterin triphosphate from GTP: step 1/1.</text>
</comment>
<proteinExistence type="inferred from homology"/>
<evidence type="ECO:0000256" key="1">
    <source>
        <dbReference type="ARBA" id="ARBA00005080"/>
    </source>
</evidence>
<dbReference type="Pfam" id="PF01227">
    <property type="entry name" value="GTP_cyclohydroI"/>
    <property type="match status" value="2"/>
</dbReference>
<dbReference type="GO" id="GO:0003934">
    <property type="term" value="F:GTP cyclohydrolase I activity"/>
    <property type="evidence" value="ECO:0007669"/>
    <property type="project" value="UniProtKB-EC"/>
</dbReference>
<evidence type="ECO:0000259" key="7">
    <source>
        <dbReference type="Pfam" id="PF01227"/>
    </source>
</evidence>
<sequence>MRRTGDGQQPVARAIGGECARPGSEAQEAELGAARRWAKEEEAGAAAAAASASAPVLLLQRQGRAEGRRGDEVVAELHERVLVVAAVDSRSTGGATAGRAAGSERGDSLFSVISPRRRAQRRRAGRAWIVCFCGLTACCSLSQASDSTRDQSVEKMPCPSFPVSIWEDEYGECGGCESSHVKVPISSAGDLRASSELQMVAAVKLLLQGIGEDAEREGILKTPLRVAKAFQSFFSGYELTAEGIIGGALFTEAGTDGGTGGGSGGMVVVRKIDAFALCDTCFLPFRIRCHVAYIPFGQRVVGLSKLPRVVNMLSRRLQNPQKLANELVQALYDTFEPLGVAAVVESWHLEWPGACDRIGGSVGNYAEERLGFGWVPTTVYAARGKLENVQSCLWDEFLAIVGVDGVEIRKPTVGTTNACPSKDKSCPFFAFSGKAEGRASVGAIALAIESLVRAEGEHLNREELHLTASRYVNWLLSATQGSNQKLLNGTVVEIDLKGSVNGSVVHSNGNGCSHSSGITYGVTNGSAHGHSNGTANGLSNGTGNGFSNGINHGVNNGAINGYSNGTNHGASNGAANGHSNGSNLGVSNGAANGVQSIAEQLNSSLFLGKTPSPGFDEHPDVLFSLELDLPFSSLCEHHLLPFFGVAHLGYVGGKESLERSLVLKIVRMFSRRLQVQERLTRQIAEAIASLADFKWIMVVVEANHMCIMSRGVEKLGSNTATVASIGQCANDGAIRARFLKQISRTATKRTC</sequence>
<dbReference type="PANTHER" id="PTHR11109:SF7">
    <property type="entry name" value="GTP CYCLOHYDROLASE 1"/>
    <property type="match status" value="1"/>
</dbReference>
<dbReference type="GO" id="GO:0008270">
    <property type="term" value="F:zinc ion binding"/>
    <property type="evidence" value="ECO:0007669"/>
    <property type="project" value="TreeGrafter"/>
</dbReference>
<dbReference type="SUPFAM" id="SSF55620">
    <property type="entry name" value="Tetrahydrobiopterin biosynthesis enzymes-like"/>
    <property type="match status" value="2"/>
</dbReference>
<protein>
    <recommendedName>
        <fullName evidence="4">GTP cyclohydrolase 1</fullName>
        <ecNumber evidence="3">3.5.4.16</ecNumber>
    </recommendedName>
    <alternativeName>
        <fullName evidence="6">GTP cyclohydrolase I</fullName>
    </alternativeName>
</protein>
<dbReference type="EMBL" id="LVLJ01003906">
    <property type="protein sequence ID" value="OAE19265.1"/>
    <property type="molecule type" value="Genomic_DNA"/>
</dbReference>
<dbReference type="PANTHER" id="PTHR11109">
    <property type="entry name" value="GTP CYCLOHYDROLASE I"/>
    <property type="match status" value="1"/>
</dbReference>
<dbReference type="Gene3D" id="1.10.286.10">
    <property type="match status" value="2"/>
</dbReference>
<comment type="caution">
    <text evidence="8">The sequence shown here is derived from an EMBL/GenBank/DDBJ whole genome shotgun (WGS) entry which is preliminary data.</text>
</comment>
<dbReference type="InterPro" id="IPR018234">
    <property type="entry name" value="GTP_CycHdrlase_I_CS"/>
</dbReference>
<reference evidence="8" key="1">
    <citation type="submission" date="2016-03" db="EMBL/GenBank/DDBJ databases">
        <title>Mechanisms controlling the formation of the plant cell surface in tip-growing cells are functionally conserved among land plants.</title>
        <authorList>
            <person name="Honkanen S."/>
            <person name="Jones V.A."/>
            <person name="Morieri G."/>
            <person name="Champion C."/>
            <person name="Hetherington A.J."/>
            <person name="Kelly S."/>
            <person name="Saint-Marcoux D."/>
            <person name="Proust H."/>
            <person name="Prescott H."/>
            <person name="Dolan L."/>
        </authorList>
    </citation>
    <scope>NUCLEOTIDE SEQUENCE [LARGE SCALE GENOMIC DNA]</scope>
    <source>
        <tissue evidence="8">Whole gametophyte</tissue>
    </source>
</reference>
<evidence type="ECO:0000256" key="4">
    <source>
        <dbReference type="ARBA" id="ARBA00017272"/>
    </source>
</evidence>
<dbReference type="UniPathway" id="UPA00848">
    <property type="reaction ID" value="UER00151"/>
</dbReference>
<keyword evidence="9" id="KW-1185">Reference proteome</keyword>
<evidence type="ECO:0000256" key="3">
    <source>
        <dbReference type="ARBA" id="ARBA00012715"/>
    </source>
</evidence>
<accession>A0A176VH74</accession>
<name>A0A176VH74_MARPO</name>
<dbReference type="EC" id="3.5.4.16" evidence="3"/>
<dbReference type="PROSITE" id="PS00860">
    <property type="entry name" value="GTP_CYCLOHYDROL_1_2"/>
    <property type="match status" value="1"/>
</dbReference>
<dbReference type="GO" id="GO:0005525">
    <property type="term" value="F:GTP binding"/>
    <property type="evidence" value="ECO:0007669"/>
    <property type="project" value="TreeGrafter"/>
</dbReference>
<gene>
    <name evidence="8" type="ORF">AXG93_3507s1370</name>
</gene>
<evidence type="ECO:0000256" key="2">
    <source>
        <dbReference type="ARBA" id="ARBA00008085"/>
    </source>
</evidence>
<evidence type="ECO:0000256" key="5">
    <source>
        <dbReference type="ARBA" id="ARBA00022801"/>
    </source>
</evidence>
<dbReference type="InterPro" id="IPR043133">
    <property type="entry name" value="GTP-CH-I_C/QueF"/>
</dbReference>
<dbReference type="AlphaFoldDB" id="A0A176VH74"/>
<dbReference type="InterPro" id="IPR001474">
    <property type="entry name" value="GTP_CycHdrlase_I"/>
</dbReference>
<keyword evidence="5" id="KW-0378">Hydrolase</keyword>
<feature type="domain" description="GTP cyclohydrolase I" evidence="7">
    <location>
        <begin position="628"/>
        <end position="742"/>
    </location>
</feature>
<evidence type="ECO:0000313" key="9">
    <source>
        <dbReference type="Proteomes" id="UP000077202"/>
    </source>
</evidence>
<feature type="domain" description="GTP cyclohydrolase I" evidence="7">
    <location>
        <begin position="201"/>
        <end position="349"/>
    </location>
</feature>
<dbReference type="InterPro" id="IPR020602">
    <property type="entry name" value="GTP_CycHdrlase_I_dom"/>
</dbReference>
<evidence type="ECO:0000313" key="8">
    <source>
        <dbReference type="EMBL" id="OAE19265.1"/>
    </source>
</evidence>
<evidence type="ECO:0000256" key="6">
    <source>
        <dbReference type="ARBA" id="ARBA00030854"/>
    </source>
</evidence>
<organism evidence="8 9">
    <name type="scientific">Marchantia polymorpha subsp. ruderalis</name>
    <dbReference type="NCBI Taxonomy" id="1480154"/>
    <lineage>
        <taxon>Eukaryota</taxon>
        <taxon>Viridiplantae</taxon>
        <taxon>Streptophyta</taxon>
        <taxon>Embryophyta</taxon>
        <taxon>Marchantiophyta</taxon>
        <taxon>Marchantiopsida</taxon>
        <taxon>Marchantiidae</taxon>
        <taxon>Marchantiales</taxon>
        <taxon>Marchantiaceae</taxon>
        <taxon>Marchantia</taxon>
    </lineage>
</organism>
<dbReference type="GO" id="GO:0005737">
    <property type="term" value="C:cytoplasm"/>
    <property type="evidence" value="ECO:0007669"/>
    <property type="project" value="TreeGrafter"/>
</dbReference>
<dbReference type="Gene3D" id="3.30.1130.10">
    <property type="match status" value="2"/>
</dbReference>
<dbReference type="GO" id="GO:0006729">
    <property type="term" value="P:tetrahydrobiopterin biosynthetic process"/>
    <property type="evidence" value="ECO:0007669"/>
    <property type="project" value="TreeGrafter"/>
</dbReference>
<dbReference type="Proteomes" id="UP000077202">
    <property type="component" value="Unassembled WGS sequence"/>
</dbReference>